<keyword evidence="3" id="KW-1185">Reference proteome</keyword>
<feature type="region of interest" description="Disordered" evidence="1">
    <location>
        <begin position="94"/>
        <end position="145"/>
    </location>
</feature>
<dbReference type="EnsemblMetazoa" id="PPA21954.1">
    <property type="protein sequence ID" value="PPA21954.1"/>
    <property type="gene ID" value="WBGene00111508"/>
</dbReference>
<evidence type="ECO:0000313" key="2">
    <source>
        <dbReference type="EnsemblMetazoa" id="PPA21954.1"/>
    </source>
</evidence>
<feature type="region of interest" description="Disordered" evidence="1">
    <location>
        <begin position="1"/>
        <end position="31"/>
    </location>
</feature>
<dbReference type="AlphaFoldDB" id="A0A2A6BCD0"/>
<name>A0A2A6BCD0_PRIPA</name>
<accession>A0A8R1UHV8</accession>
<sequence>MAQFEFSIHESTGLYASPAPPPSPYTVAEVDRDKRELARAKRRMEAIEKAVERKQLQLLYLMREKANQEKKVKRIDGQVKEKLQSIEDEQQHYRTMEMLESHLDPLDHSDTDESFSPPPPQSSSEKTSSKGEDKAKMKIEVITLD</sequence>
<evidence type="ECO:0000313" key="3">
    <source>
        <dbReference type="Proteomes" id="UP000005239"/>
    </source>
</evidence>
<evidence type="ECO:0000256" key="1">
    <source>
        <dbReference type="SAM" id="MobiDB-lite"/>
    </source>
</evidence>
<feature type="compositionally biased region" description="Basic and acidic residues" evidence="1">
    <location>
        <begin position="127"/>
        <end position="139"/>
    </location>
</feature>
<feature type="compositionally biased region" description="Basic and acidic residues" evidence="1">
    <location>
        <begin position="94"/>
        <end position="111"/>
    </location>
</feature>
<reference evidence="2" key="2">
    <citation type="submission" date="2022-06" db="UniProtKB">
        <authorList>
            <consortium name="EnsemblMetazoa"/>
        </authorList>
    </citation>
    <scope>IDENTIFICATION</scope>
    <source>
        <strain evidence="2">PS312</strain>
    </source>
</reference>
<gene>
    <name evidence="2" type="primary">WBGene00111508</name>
</gene>
<organism evidence="2 3">
    <name type="scientific">Pristionchus pacificus</name>
    <name type="common">Parasitic nematode worm</name>
    <dbReference type="NCBI Taxonomy" id="54126"/>
    <lineage>
        <taxon>Eukaryota</taxon>
        <taxon>Metazoa</taxon>
        <taxon>Ecdysozoa</taxon>
        <taxon>Nematoda</taxon>
        <taxon>Chromadorea</taxon>
        <taxon>Rhabditida</taxon>
        <taxon>Rhabditina</taxon>
        <taxon>Diplogasteromorpha</taxon>
        <taxon>Diplogasteroidea</taxon>
        <taxon>Neodiplogasteridae</taxon>
        <taxon>Pristionchus</taxon>
    </lineage>
</organism>
<protein>
    <submittedName>
        <fullName evidence="2">Uncharacterized protein</fullName>
    </submittedName>
</protein>
<proteinExistence type="predicted"/>
<reference evidence="3" key="1">
    <citation type="journal article" date="2008" name="Nat. Genet.">
        <title>The Pristionchus pacificus genome provides a unique perspective on nematode lifestyle and parasitism.</title>
        <authorList>
            <person name="Dieterich C."/>
            <person name="Clifton S.W."/>
            <person name="Schuster L.N."/>
            <person name="Chinwalla A."/>
            <person name="Delehaunty K."/>
            <person name="Dinkelacker I."/>
            <person name="Fulton L."/>
            <person name="Fulton R."/>
            <person name="Godfrey J."/>
            <person name="Minx P."/>
            <person name="Mitreva M."/>
            <person name="Roeseler W."/>
            <person name="Tian H."/>
            <person name="Witte H."/>
            <person name="Yang S.P."/>
            <person name="Wilson R.K."/>
            <person name="Sommer R.J."/>
        </authorList>
    </citation>
    <scope>NUCLEOTIDE SEQUENCE [LARGE SCALE GENOMIC DNA]</scope>
    <source>
        <strain evidence="3">PS312</strain>
    </source>
</reference>
<accession>A0A2A6BCD0</accession>
<dbReference type="Proteomes" id="UP000005239">
    <property type="component" value="Unassembled WGS sequence"/>
</dbReference>